<dbReference type="RefSeq" id="WP_244748009.1">
    <property type="nucleotide sequence ID" value="NZ_CP095071.1"/>
</dbReference>
<dbReference type="InterPro" id="IPR053926">
    <property type="entry name" value="RecX_HTH_1st"/>
</dbReference>
<keyword evidence="4 5" id="KW-0963">Cytoplasm</keyword>
<dbReference type="NCBIfam" id="NF010733">
    <property type="entry name" value="PRK14135.1"/>
    <property type="match status" value="1"/>
</dbReference>
<dbReference type="InterPro" id="IPR003783">
    <property type="entry name" value="Regulatory_RecX"/>
</dbReference>
<evidence type="ECO:0000256" key="4">
    <source>
        <dbReference type="ARBA" id="ARBA00022490"/>
    </source>
</evidence>
<dbReference type="InterPro" id="IPR053925">
    <property type="entry name" value="RecX_HTH_3rd"/>
</dbReference>
<dbReference type="Pfam" id="PF02631">
    <property type="entry name" value="RecX_HTH2"/>
    <property type="match status" value="1"/>
</dbReference>
<dbReference type="InterPro" id="IPR053924">
    <property type="entry name" value="RecX_HTH_2nd"/>
</dbReference>
<dbReference type="Proteomes" id="UP000831537">
    <property type="component" value="Chromosome"/>
</dbReference>
<dbReference type="PANTHER" id="PTHR33602:SF1">
    <property type="entry name" value="REGULATORY PROTEIN RECX FAMILY PROTEIN"/>
    <property type="match status" value="1"/>
</dbReference>
<sequence length="274" mass="31741">MIILPEIAKITTQKKAKDRYNIFLKEHEKEYYGFSVNEDLLITFHLHKGQMLTPDMITQIQEKDSSYKAYTLSVRYLSYRMRSEQEIIDYLIRKEVDEQYIGEVTTRLKREGLIDDLVFAEALVRTRMETSTKGPLLVKKELADKGVSADLTTQALSLYTFDKQFSKVEKLINKKLSASSKKSYQQQLDSAKQTAIQKGFGFDVISEVIGQINSTRDEEEEYNAIVFQGEKLVTKFQKKESGQGWKLKVKAALFRKGFPADLIDRFLDEYAEEH</sequence>
<dbReference type="PANTHER" id="PTHR33602">
    <property type="entry name" value="REGULATORY PROTEIN RECX FAMILY PROTEIN"/>
    <property type="match status" value="1"/>
</dbReference>
<evidence type="ECO:0000313" key="10">
    <source>
        <dbReference type="Proteomes" id="UP000831537"/>
    </source>
</evidence>
<evidence type="ECO:0000259" key="8">
    <source>
        <dbReference type="Pfam" id="PF21982"/>
    </source>
</evidence>
<protein>
    <recommendedName>
        <fullName evidence="3 5">Regulatory protein RecX</fullName>
    </recommendedName>
</protein>
<evidence type="ECO:0000256" key="5">
    <source>
        <dbReference type="HAMAP-Rule" id="MF_01114"/>
    </source>
</evidence>
<evidence type="ECO:0000313" key="9">
    <source>
        <dbReference type="EMBL" id="UOQ87536.1"/>
    </source>
</evidence>
<evidence type="ECO:0000259" key="7">
    <source>
        <dbReference type="Pfam" id="PF21981"/>
    </source>
</evidence>
<feature type="domain" description="RecX first three-helical" evidence="8">
    <location>
        <begin position="69"/>
        <end position="108"/>
    </location>
</feature>
<evidence type="ECO:0000256" key="1">
    <source>
        <dbReference type="ARBA" id="ARBA00004496"/>
    </source>
</evidence>
<proteinExistence type="inferred from homology"/>
<dbReference type="Pfam" id="PF21982">
    <property type="entry name" value="RecX_HTH1"/>
    <property type="match status" value="1"/>
</dbReference>
<keyword evidence="10" id="KW-1185">Reference proteome</keyword>
<dbReference type="InterPro" id="IPR036388">
    <property type="entry name" value="WH-like_DNA-bd_sf"/>
</dbReference>
<name>A0ABY4GT06_9BACI</name>
<organism evidence="9 10">
    <name type="scientific">Gracilibacillus salinarum</name>
    <dbReference type="NCBI Taxonomy" id="2932255"/>
    <lineage>
        <taxon>Bacteria</taxon>
        <taxon>Bacillati</taxon>
        <taxon>Bacillota</taxon>
        <taxon>Bacilli</taxon>
        <taxon>Bacillales</taxon>
        <taxon>Bacillaceae</taxon>
        <taxon>Gracilibacillus</taxon>
    </lineage>
</organism>
<dbReference type="EMBL" id="CP095071">
    <property type="protein sequence ID" value="UOQ87536.1"/>
    <property type="molecule type" value="Genomic_DNA"/>
</dbReference>
<accession>A0ABY4GT06</accession>
<feature type="domain" description="RecX third three-helical" evidence="7">
    <location>
        <begin position="219"/>
        <end position="267"/>
    </location>
</feature>
<gene>
    <name evidence="5 9" type="primary">recX</name>
    <name evidence="9" type="ORF">MUN87_18180</name>
</gene>
<dbReference type="HAMAP" id="MF_01114">
    <property type="entry name" value="RecX"/>
    <property type="match status" value="1"/>
</dbReference>
<comment type="function">
    <text evidence="5">Modulates RecA activity.</text>
</comment>
<feature type="domain" description="RecX second three-helical" evidence="6">
    <location>
        <begin position="115"/>
        <end position="156"/>
    </location>
</feature>
<evidence type="ECO:0000259" key="6">
    <source>
        <dbReference type="Pfam" id="PF02631"/>
    </source>
</evidence>
<reference evidence="9 10" key="1">
    <citation type="submission" date="2022-04" db="EMBL/GenBank/DDBJ databases">
        <title>Gracilibacillus sp. isolated from saltern.</title>
        <authorList>
            <person name="Won M."/>
            <person name="Lee C.-M."/>
            <person name="Woen H.-Y."/>
            <person name="Kwon S.-W."/>
        </authorList>
    </citation>
    <scope>NUCLEOTIDE SEQUENCE [LARGE SCALE GENOMIC DNA]</scope>
    <source>
        <strain evidence="9 10">SSPM10-3</strain>
    </source>
</reference>
<evidence type="ECO:0000256" key="3">
    <source>
        <dbReference type="ARBA" id="ARBA00018111"/>
    </source>
</evidence>
<comment type="subcellular location">
    <subcellularLocation>
        <location evidence="1 5">Cytoplasm</location>
    </subcellularLocation>
</comment>
<evidence type="ECO:0000256" key="2">
    <source>
        <dbReference type="ARBA" id="ARBA00009695"/>
    </source>
</evidence>
<dbReference type="Gene3D" id="1.10.10.10">
    <property type="entry name" value="Winged helix-like DNA-binding domain superfamily/Winged helix DNA-binding domain"/>
    <property type="match status" value="4"/>
</dbReference>
<dbReference type="Pfam" id="PF21981">
    <property type="entry name" value="RecX_HTH3"/>
    <property type="match status" value="1"/>
</dbReference>
<comment type="similarity">
    <text evidence="2 5">Belongs to the RecX family.</text>
</comment>